<dbReference type="Pfam" id="PF13460">
    <property type="entry name" value="NAD_binding_10"/>
    <property type="match status" value="1"/>
</dbReference>
<sequence length="278" mass="28953">MTILVTGATGNVGRLVVDELVERGVAVRALTVDPERAALPEGIEVVVGSLARPSTLPVALKGVEAVYLAPMARTVTRFCELAAEAGIRRVVALSGSSVGQEHEGSSGHGFEAVEKAVAAAGFDWTFLRPGMFMNNTLGWAGSVREAGVVRTAFGDATQTPIDLRDIAAVAAQVLVTPGHSGATYVLSGPQSVTQREMAAAIGAALGREVPFVELTRAEQHAEWVAQGFPDRVADWLLDGFAGSLEHREAPTGVVEQLLGRPGITYAEWAVANAAAFGG</sequence>
<proteinExistence type="predicted"/>
<accession>A0A1H8VRH5</accession>
<protein>
    <submittedName>
        <fullName evidence="2">Uncharacterized conserved protein YbjT, contains NAD(P)-binding and DUF2867 domains</fullName>
    </submittedName>
</protein>
<dbReference type="EMBL" id="FOEF01000004">
    <property type="protein sequence ID" value="SEP17827.1"/>
    <property type="molecule type" value="Genomic_DNA"/>
</dbReference>
<dbReference type="AlphaFoldDB" id="A0A1H8VRH5"/>
<dbReference type="OrthoDB" id="3207931at2"/>
<dbReference type="InterPro" id="IPR036291">
    <property type="entry name" value="NAD(P)-bd_dom_sf"/>
</dbReference>
<dbReference type="STRING" id="394193.SAMN04489732_104233"/>
<dbReference type="Proteomes" id="UP000198582">
    <property type="component" value="Unassembled WGS sequence"/>
</dbReference>
<feature type="domain" description="NAD(P)-binding" evidence="1">
    <location>
        <begin position="7"/>
        <end position="176"/>
    </location>
</feature>
<name>A0A1H8VRH5_9PSEU</name>
<keyword evidence="3" id="KW-1185">Reference proteome</keyword>
<evidence type="ECO:0000313" key="3">
    <source>
        <dbReference type="Proteomes" id="UP000198582"/>
    </source>
</evidence>
<dbReference type="Gene3D" id="3.90.25.10">
    <property type="entry name" value="UDP-galactose 4-epimerase, domain 1"/>
    <property type="match status" value="1"/>
</dbReference>
<dbReference type="Gene3D" id="3.40.50.720">
    <property type="entry name" value="NAD(P)-binding Rossmann-like Domain"/>
    <property type="match status" value="1"/>
</dbReference>
<organism evidence="2 3">
    <name type="scientific">Amycolatopsis saalfeldensis</name>
    <dbReference type="NCBI Taxonomy" id="394193"/>
    <lineage>
        <taxon>Bacteria</taxon>
        <taxon>Bacillati</taxon>
        <taxon>Actinomycetota</taxon>
        <taxon>Actinomycetes</taxon>
        <taxon>Pseudonocardiales</taxon>
        <taxon>Pseudonocardiaceae</taxon>
        <taxon>Amycolatopsis</taxon>
    </lineage>
</organism>
<dbReference type="SUPFAM" id="SSF51735">
    <property type="entry name" value="NAD(P)-binding Rossmann-fold domains"/>
    <property type="match status" value="1"/>
</dbReference>
<dbReference type="PANTHER" id="PTHR43162:SF1">
    <property type="entry name" value="PRESTALK A DIFFERENTIATION PROTEIN A"/>
    <property type="match status" value="1"/>
</dbReference>
<evidence type="ECO:0000313" key="2">
    <source>
        <dbReference type="EMBL" id="SEP17827.1"/>
    </source>
</evidence>
<dbReference type="InterPro" id="IPR051604">
    <property type="entry name" value="Ergot_Alk_Oxidoreductase"/>
</dbReference>
<dbReference type="PANTHER" id="PTHR43162">
    <property type="match status" value="1"/>
</dbReference>
<evidence type="ECO:0000259" key="1">
    <source>
        <dbReference type="Pfam" id="PF13460"/>
    </source>
</evidence>
<reference evidence="2 3" key="1">
    <citation type="submission" date="2016-10" db="EMBL/GenBank/DDBJ databases">
        <authorList>
            <person name="de Groot N.N."/>
        </authorList>
    </citation>
    <scope>NUCLEOTIDE SEQUENCE [LARGE SCALE GENOMIC DNA]</scope>
    <source>
        <strain evidence="2 3">DSM 44993</strain>
    </source>
</reference>
<gene>
    <name evidence="2" type="ORF">SAMN04489732_104233</name>
</gene>
<dbReference type="RefSeq" id="WP_091616792.1">
    <property type="nucleotide sequence ID" value="NZ_FOEF01000004.1"/>
</dbReference>
<dbReference type="InterPro" id="IPR016040">
    <property type="entry name" value="NAD(P)-bd_dom"/>
</dbReference>